<comment type="similarity">
    <text evidence="1">Belongs to the C/M/P thioester hydrolase family.</text>
</comment>
<dbReference type="InterPro" id="IPR003703">
    <property type="entry name" value="Acyl_CoA_thio"/>
</dbReference>
<evidence type="ECO:0000313" key="6">
    <source>
        <dbReference type="Proteomes" id="UP000800041"/>
    </source>
</evidence>
<evidence type="ECO:0000256" key="2">
    <source>
        <dbReference type="ARBA" id="ARBA00022801"/>
    </source>
</evidence>
<dbReference type="PANTHER" id="PTHR11066:SF64">
    <property type="entry name" value="ACYL-COA THIOESTERASE (AFU_ORTHOLOGUE AFUA_1G12060)"/>
    <property type="match status" value="1"/>
</dbReference>
<dbReference type="GO" id="GO:0006637">
    <property type="term" value="P:acyl-CoA metabolic process"/>
    <property type="evidence" value="ECO:0007669"/>
    <property type="project" value="InterPro"/>
</dbReference>
<evidence type="ECO:0000256" key="1">
    <source>
        <dbReference type="ARBA" id="ARBA00006538"/>
    </source>
</evidence>
<organism evidence="5 6">
    <name type="scientific">Aulographum hederae CBS 113979</name>
    <dbReference type="NCBI Taxonomy" id="1176131"/>
    <lineage>
        <taxon>Eukaryota</taxon>
        <taxon>Fungi</taxon>
        <taxon>Dikarya</taxon>
        <taxon>Ascomycota</taxon>
        <taxon>Pezizomycotina</taxon>
        <taxon>Dothideomycetes</taxon>
        <taxon>Pleosporomycetidae</taxon>
        <taxon>Aulographales</taxon>
        <taxon>Aulographaceae</taxon>
    </lineage>
</organism>
<evidence type="ECO:0000259" key="4">
    <source>
        <dbReference type="Pfam" id="PF13622"/>
    </source>
</evidence>
<dbReference type="EMBL" id="ML977177">
    <property type="protein sequence ID" value="KAF1983215.1"/>
    <property type="molecule type" value="Genomic_DNA"/>
</dbReference>
<reference evidence="5" key="1">
    <citation type="journal article" date="2020" name="Stud. Mycol.">
        <title>101 Dothideomycetes genomes: a test case for predicting lifestyles and emergence of pathogens.</title>
        <authorList>
            <person name="Haridas S."/>
            <person name="Albert R."/>
            <person name="Binder M."/>
            <person name="Bloem J."/>
            <person name="Labutti K."/>
            <person name="Salamov A."/>
            <person name="Andreopoulos B."/>
            <person name="Baker S."/>
            <person name="Barry K."/>
            <person name="Bills G."/>
            <person name="Bluhm B."/>
            <person name="Cannon C."/>
            <person name="Castanera R."/>
            <person name="Culley D."/>
            <person name="Daum C."/>
            <person name="Ezra D."/>
            <person name="Gonzalez J."/>
            <person name="Henrissat B."/>
            <person name="Kuo A."/>
            <person name="Liang C."/>
            <person name="Lipzen A."/>
            <person name="Lutzoni F."/>
            <person name="Magnuson J."/>
            <person name="Mondo S."/>
            <person name="Nolan M."/>
            <person name="Ohm R."/>
            <person name="Pangilinan J."/>
            <person name="Park H.-J."/>
            <person name="Ramirez L."/>
            <person name="Alfaro M."/>
            <person name="Sun H."/>
            <person name="Tritt A."/>
            <person name="Yoshinaga Y."/>
            <person name="Zwiers L.-H."/>
            <person name="Turgeon B."/>
            <person name="Goodwin S."/>
            <person name="Spatafora J."/>
            <person name="Crous P."/>
            <person name="Grigoriev I."/>
        </authorList>
    </citation>
    <scope>NUCLEOTIDE SEQUENCE</scope>
    <source>
        <strain evidence="5">CBS 113979</strain>
    </source>
</reference>
<evidence type="ECO:0000313" key="5">
    <source>
        <dbReference type="EMBL" id="KAF1983215.1"/>
    </source>
</evidence>
<dbReference type="GO" id="GO:0009062">
    <property type="term" value="P:fatty acid catabolic process"/>
    <property type="evidence" value="ECO:0007669"/>
    <property type="project" value="TreeGrafter"/>
</dbReference>
<dbReference type="GO" id="GO:0005782">
    <property type="term" value="C:peroxisomal matrix"/>
    <property type="evidence" value="ECO:0007669"/>
    <property type="project" value="TreeGrafter"/>
</dbReference>
<dbReference type="AlphaFoldDB" id="A0A6G1GQJ7"/>
<keyword evidence="2" id="KW-0378">Hydrolase</keyword>
<name>A0A6G1GQJ7_9PEZI</name>
<feature type="region of interest" description="Disordered" evidence="3">
    <location>
        <begin position="1"/>
        <end position="43"/>
    </location>
</feature>
<gene>
    <name evidence="5" type="ORF">K402DRAFT_338930</name>
</gene>
<dbReference type="Gene3D" id="2.40.160.210">
    <property type="entry name" value="Acyl-CoA thioesterase, double hotdog domain"/>
    <property type="match status" value="1"/>
</dbReference>
<evidence type="ECO:0000256" key="3">
    <source>
        <dbReference type="SAM" id="MobiDB-lite"/>
    </source>
</evidence>
<dbReference type="InterPro" id="IPR042171">
    <property type="entry name" value="Acyl-CoA_hotdog"/>
</dbReference>
<dbReference type="PANTHER" id="PTHR11066">
    <property type="entry name" value="ACYL-COA THIOESTERASE"/>
    <property type="match status" value="1"/>
</dbReference>
<dbReference type="InterPro" id="IPR029069">
    <property type="entry name" value="HotDog_dom_sf"/>
</dbReference>
<sequence length="369" mass="41202">MRLEPVSNPQPSPSVIPFSDSTTNPSSNPNLLSNPTANHSLDKSDGIRKFRATALPFSPPVGSGGAYGGHVFAQSAWAAAQTLPGGIGGVEGRREFVVHNVSGYFIRPGLSSLPFIYSVRTIRNGKGFCTRAVDVEQDANIGVCFTCIVSFKRSEEVELDLQVYVDLRREYGVAVGGREWGSWEDSPAVDAPWYWQQLMDEDFYRNKPRFPGIVTKKVNMDPYNATRKPLDRVQLQCYSVIGDMPSFDEEPNLHACAHLYASDMNGLFSISCLLDLGDDWKQIASISHHVILHGPPTKELNTMKLDGKTKWFIQEFWPGRVSSGRADHCQRLWSEDNVQIGSSLQDGLIRFDRTRWREVYKGGKTQGKL</sequence>
<dbReference type="InterPro" id="IPR049449">
    <property type="entry name" value="TesB_ACOT8-like_N"/>
</dbReference>
<proteinExistence type="inferred from homology"/>
<dbReference type="CDD" id="cd03445">
    <property type="entry name" value="Thioesterase_II_repeat2"/>
    <property type="match status" value="1"/>
</dbReference>
<feature type="domain" description="Acyl-CoA thioesterase-like N-terminal HotDog" evidence="4">
    <location>
        <begin position="61"/>
        <end position="151"/>
    </location>
</feature>
<dbReference type="SUPFAM" id="SSF54637">
    <property type="entry name" value="Thioesterase/thiol ester dehydrase-isomerase"/>
    <property type="match status" value="2"/>
</dbReference>
<dbReference type="GO" id="GO:0047617">
    <property type="term" value="F:fatty acyl-CoA hydrolase activity"/>
    <property type="evidence" value="ECO:0007669"/>
    <property type="project" value="InterPro"/>
</dbReference>
<feature type="compositionally biased region" description="Low complexity" evidence="3">
    <location>
        <begin position="21"/>
        <end position="36"/>
    </location>
</feature>
<dbReference type="Proteomes" id="UP000800041">
    <property type="component" value="Unassembled WGS sequence"/>
</dbReference>
<keyword evidence="6" id="KW-1185">Reference proteome</keyword>
<dbReference type="Pfam" id="PF13622">
    <property type="entry name" value="4HBT_3"/>
    <property type="match status" value="1"/>
</dbReference>
<dbReference type="CDD" id="cd03444">
    <property type="entry name" value="Thioesterase_II_repeat1"/>
    <property type="match status" value="1"/>
</dbReference>
<dbReference type="OrthoDB" id="68328at2759"/>
<accession>A0A6G1GQJ7</accession>
<protein>
    <recommendedName>
        <fullName evidence="4">Acyl-CoA thioesterase-like N-terminal HotDog domain-containing protein</fullName>
    </recommendedName>
</protein>